<protein>
    <submittedName>
        <fullName evidence="2">Uncharacterized protein</fullName>
    </submittedName>
</protein>
<gene>
    <name evidence="2" type="ORF">METZ01_LOCUS48027</name>
</gene>
<dbReference type="InterPro" id="IPR046112">
    <property type="entry name" value="DUF6049"/>
</dbReference>
<dbReference type="Pfam" id="PF19516">
    <property type="entry name" value="DUF6049"/>
    <property type="match status" value="1"/>
</dbReference>
<feature type="transmembrane region" description="Helical" evidence="1">
    <location>
        <begin position="607"/>
        <end position="627"/>
    </location>
</feature>
<evidence type="ECO:0000256" key="1">
    <source>
        <dbReference type="SAM" id="Phobius"/>
    </source>
</evidence>
<sequence>VVATGLTAVTAPAGAEPGSATVSLVAQSPWIAYDGDLALELRITGNTDETTLRLQLHRTVDRRGLLALREGTLGEPLGDPVEMAVADVLNSAGVASLVLQVGTEGRLESRPGGVYPLTVTLLDARGTALDRLITPLVHLPVVPVGEAAAHRPLLVGITLAVEGPPPLRPDSRLRPDRATVRHMDAVVRAALGHPDVAMDVRLPPATVLGLARSDDLDHARLLADLVRTKETGFRLQSSPFVTADPEAWRQAGRPDVHRDLLDHGDRVLMDQLGMVPDRSIAVLPPTAVPATLDLLGQLGAERFIVSADHLEPRPSAASAESTLPARLVAGDGSAHAALVADPDLARHLTDPQGAVSAAQHLLADMALLAWSDPTVTRIAVLTAPDGLPIDALTLDLALGALEGAPFLRVTPLPDLFDAALATDAAAAVTYELWPDAVTSMSRRATDRSLAETTVAAYTAILGGPHPDAATLNDLLEVTAAAELDTDTMNAYLAAVYTAVSDVLGAFTTPADQSVRLTGRRADIPFSVHNGLSTNARVVLVLQSDGRLEFPEGAVLPVVLTPGNNRIAIPVQARTSGDARLQVTVRSPDDAQLLQLRSAHLTVRTTSLSGVGVLLFVGAIVVLAIWWVRAARVRSGRPEEST</sequence>
<accession>A0A381S1Z5</accession>
<keyword evidence="1" id="KW-1133">Transmembrane helix</keyword>
<evidence type="ECO:0000313" key="2">
    <source>
        <dbReference type="EMBL" id="SUZ95173.1"/>
    </source>
</evidence>
<organism evidence="2">
    <name type="scientific">marine metagenome</name>
    <dbReference type="NCBI Taxonomy" id="408172"/>
    <lineage>
        <taxon>unclassified sequences</taxon>
        <taxon>metagenomes</taxon>
        <taxon>ecological metagenomes</taxon>
    </lineage>
</organism>
<reference evidence="2" key="1">
    <citation type="submission" date="2018-05" db="EMBL/GenBank/DDBJ databases">
        <authorList>
            <person name="Lanie J.A."/>
            <person name="Ng W.-L."/>
            <person name="Kazmierczak K.M."/>
            <person name="Andrzejewski T.M."/>
            <person name="Davidsen T.M."/>
            <person name="Wayne K.J."/>
            <person name="Tettelin H."/>
            <person name="Glass J.I."/>
            <person name="Rusch D."/>
            <person name="Podicherti R."/>
            <person name="Tsui H.-C.T."/>
            <person name="Winkler M.E."/>
        </authorList>
    </citation>
    <scope>NUCLEOTIDE SEQUENCE</scope>
</reference>
<dbReference type="EMBL" id="UINC01002301">
    <property type="protein sequence ID" value="SUZ95173.1"/>
    <property type="molecule type" value="Genomic_DNA"/>
</dbReference>
<keyword evidence="1" id="KW-0472">Membrane</keyword>
<dbReference type="AlphaFoldDB" id="A0A381S1Z5"/>
<proteinExistence type="predicted"/>
<name>A0A381S1Z5_9ZZZZ</name>
<keyword evidence="1" id="KW-0812">Transmembrane</keyword>
<feature type="non-terminal residue" evidence="2">
    <location>
        <position position="1"/>
    </location>
</feature>